<dbReference type="InterPro" id="IPR051678">
    <property type="entry name" value="AGP_Transferase"/>
</dbReference>
<protein>
    <submittedName>
        <fullName evidence="2">Phosphotransferase</fullName>
    </submittedName>
</protein>
<dbReference type="InterPro" id="IPR002575">
    <property type="entry name" value="Aminoglycoside_PTrfase"/>
</dbReference>
<evidence type="ECO:0000313" key="3">
    <source>
        <dbReference type="Proteomes" id="UP000680638"/>
    </source>
</evidence>
<name>A0ABQ4M1F8_9BACL</name>
<comment type="caution">
    <text evidence="2">The sequence shown here is derived from an EMBL/GenBank/DDBJ whole genome shotgun (WGS) entry which is preliminary data.</text>
</comment>
<dbReference type="Proteomes" id="UP000680638">
    <property type="component" value="Unassembled WGS sequence"/>
</dbReference>
<organism evidence="2 3">
    <name type="scientific">Paenibacillus cookii</name>
    <dbReference type="NCBI Taxonomy" id="157839"/>
    <lineage>
        <taxon>Bacteria</taxon>
        <taxon>Bacillati</taxon>
        <taxon>Bacillota</taxon>
        <taxon>Bacilli</taxon>
        <taxon>Bacillales</taxon>
        <taxon>Paenibacillaceae</taxon>
        <taxon>Paenibacillus</taxon>
    </lineage>
</organism>
<keyword evidence="3" id="KW-1185">Reference proteome</keyword>
<feature type="domain" description="Aminoglycoside phosphotransferase" evidence="1">
    <location>
        <begin position="60"/>
        <end position="228"/>
    </location>
</feature>
<dbReference type="Gene3D" id="3.30.200.20">
    <property type="entry name" value="Phosphorylase Kinase, domain 1"/>
    <property type="match status" value="1"/>
</dbReference>
<dbReference type="PANTHER" id="PTHR21310">
    <property type="entry name" value="AMINOGLYCOSIDE PHOSPHOTRANSFERASE-RELATED-RELATED"/>
    <property type="match status" value="1"/>
</dbReference>
<dbReference type="RefSeq" id="WP_036715020.1">
    <property type="nucleotide sequence ID" value="NZ_BORW01000030.1"/>
</dbReference>
<dbReference type="InterPro" id="IPR011009">
    <property type="entry name" value="Kinase-like_dom_sf"/>
</dbReference>
<dbReference type="Gene3D" id="3.90.1200.10">
    <property type="match status" value="1"/>
</dbReference>
<accession>A0ABQ4M1F8</accession>
<dbReference type="SUPFAM" id="SSF56112">
    <property type="entry name" value="Protein kinase-like (PK-like)"/>
    <property type="match status" value="1"/>
</dbReference>
<evidence type="ECO:0000259" key="1">
    <source>
        <dbReference type="Pfam" id="PF01636"/>
    </source>
</evidence>
<gene>
    <name evidence="2" type="ORF">J21TS3_41960</name>
</gene>
<evidence type="ECO:0000313" key="2">
    <source>
        <dbReference type="EMBL" id="GIO69375.1"/>
    </source>
</evidence>
<sequence length="301" mass="34143">MKIEPWEQLIRHIEPEAKLLRAQKLQGGVSAQVTKLEIELPEGVVRKLLARRHGEADRSRNPHIAREEYKLLQQLTAAGLPVPKPHAVLSSFGDAPLIVTEFVEGEAILSLDQIPDAEQQLADRLSDIHRLPWERYALRFLPKQGDRCSAKLKNRPGQLDDSLWEGRIRDKLESVWPLKHTNNEALLHGDFWPGNVIWKDGSIAAVIDWEDAALGDPLFDLANARLELLWASGIRAMEKFTERYQTRNPHLDYAGLPAWDLFAALKPASALSDWGLAPDAERQMRERHRLFAEQALARILG</sequence>
<reference evidence="2 3" key="1">
    <citation type="submission" date="2021-03" db="EMBL/GenBank/DDBJ databases">
        <title>Antimicrobial resistance genes in bacteria isolated from Japanese honey, and their potential for conferring macrolide and lincosamide resistance in the American foulbrood pathogen Paenibacillus larvae.</title>
        <authorList>
            <person name="Okamoto M."/>
            <person name="Kumagai M."/>
            <person name="Kanamori H."/>
            <person name="Takamatsu D."/>
        </authorList>
    </citation>
    <scope>NUCLEOTIDE SEQUENCE [LARGE SCALE GENOMIC DNA]</scope>
    <source>
        <strain evidence="2 3">J21TS3</strain>
    </source>
</reference>
<dbReference type="Pfam" id="PF01636">
    <property type="entry name" value="APH"/>
    <property type="match status" value="1"/>
</dbReference>
<proteinExistence type="predicted"/>
<dbReference type="EMBL" id="BORW01000030">
    <property type="protein sequence ID" value="GIO69375.1"/>
    <property type="molecule type" value="Genomic_DNA"/>
</dbReference>